<gene>
    <name evidence="4" type="ORF">FCL42_12540</name>
</gene>
<dbReference type="Pfam" id="PF14559">
    <property type="entry name" value="TPR_19"/>
    <property type="match status" value="1"/>
</dbReference>
<dbReference type="InterPro" id="IPR019734">
    <property type="entry name" value="TPR_rpt"/>
</dbReference>
<dbReference type="InterPro" id="IPR051685">
    <property type="entry name" value="Ycf3/AcsC/BcsC/TPR_MFPF"/>
</dbReference>
<dbReference type="SMART" id="SM00028">
    <property type="entry name" value="TPR"/>
    <property type="match status" value="3"/>
</dbReference>
<reference evidence="4 5" key="1">
    <citation type="submission" date="2019-04" db="EMBL/GenBank/DDBJ databases">
        <authorList>
            <person name="Hwang J.C."/>
        </authorList>
    </citation>
    <scope>NUCLEOTIDE SEQUENCE [LARGE SCALE GENOMIC DNA]</scope>
    <source>
        <strain evidence="4 5">IMCC35002</strain>
    </source>
</reference>
<dbReference type="PROSITE" id="PS50005">
    <property type="entry name" value="TPR"/>
    <property type="match status" value="1"/>
</dbReference>
<dbReference type="RefSeq" id="WP_136863767.1">
    <property type="nucleotide sequence ID" value="NZ_SWCJ01000009.1"/>
</dbReference>
<protein>
    <submittedName>
        <fullName evidence="4">Uncharacterized protein</fullName>
    </submittedName>
</protein>
<dbReference type="OrthoDB" id="6254323at2"/>
<evidence type="ECO:0000256" key="3">
    <source>
        <dbReference type="PROSITE-ProRule" id="PRU00339"/>
    </source>
</evidence>
<organism evidence="4 5">
    <name type="scientific">Ferrimonas aestuarii</name>
    <dbReference type="NCBI Taxonomy" id="2569539"/>
    <lineage>
        <taxon>Bacteria</taxon>
        <taxon>Pseudomonadati</taxon>
        <taxon>Pseudomonadota</taxon>
        <taxon>Gammaproteobacteria</taxon>
        <taxon>Alteromonadales</taxon>
        <taxon>Ferrimonadaceae</taxon>
        <taxon>Ferrimonas</taxon>
    </lineage>
</organism>
<dbReference type="PROSITE" id="PS51257">
    <property type="entry name" value="PROKAR_LIPOPROTEIN"/>
    <property type="match status" value="1"/>
</dbReference>
<dbReference type="EMBL" id="SWCJ01000009">
    <property type="protein sequence ID" value="TKB54218.1"/>
    <property type="molecule type" value="Genomic_DNA"/>
</dbReference>
<dbReference type="PANTHER" id="PTHR44943:SF8">
    <property type="entry name" value="TPR REPEAT-CONTAINING PROTEIN MJ0263"/>
    <property type="match status" value="1"/>
</dbReference>
<keyword evidence="2 3" id="KW-0802">TPR repeat</keyword>
<keyword evidence="1" id="KW-0677">Repeat</keyword>
<dbReference type="Gene3D" id="1.25.40.10">
    <property type="entry name" value="Tetratricopeptide repeat domain"/>
    <property type="match status" value="2"/>
</dbReference>
<evidence type="ECO:0000256" key="2">
    <source>
        <dbReference type="ARBA" id="ARBA00022803"/>
    </source>
</evidence>
<dbReference type="PANTHER" id="PTHR44943">
    <property type="entry name" value="CELLULOSE SYNTHASE OPERON PROTEIN C"/>
    <property type="match status" value="1"/>
</dbReference>
<keyword evidence="5" id="KW-1185">Reference proteome</keyword>
<accession>A0A4U1BLP9</accession>
<dbReference type="SUPFAM" id="SSF48452">
    <property type="entry name" value="TPR-like"/>
    <property type="match status" value="1"/>
</dbReference>
<proteinExistence type="predicted"/>
<name>A0A4U1BLP9_9GAMM</name>
<dbReference type="InterPro" id="IPR011990">
    <property type="entry name" value="TPR-like_helical_dom_sf"/>
</dbReference>
<sequence>MKMWFRFWVSPMVIGLSLVGCSVNHGEDQVTQIPTPELSSQHFGVKPDMPTPEEIFALPLHEQTRFLRYYHDALQHPSSPQQGHQALFHYLERDMGRFDYHHGTFTASQTLSQRNGNCLSLAILTTAYAKLVALDYEFVSVTSAPVFLKGARFSEVSTHVLTRLYRPDDGRKSDQVMIRRANILIDYFPTRSSEVDGQVSEAQLIAGFFVNWSSSALQQERFDEAGWYALEALNYDPQNIQALNNLGVTYRYLAQAPLSEKAYQYGLAIEPDNLKLLFNYSLLLRAQGREQQARAVRSRIETSADSSPFDWLYLAESSLNRGRYEAAIRYFDKVIAVAPYLHQAHAGIGRAYALTGKPKLAEKAFERALMNTHDNDSEAKYQAKLSILSER</sequence>
<evidence type="ECO:0000256" key="1">
    <source>
        <dbReference type="ARBA" id="ARBA00022737"/>
    </source>
</evidence>
<evidence type="ECO:0000313" key="4">
    <source>
        <dbReference type="EMBL" id="TKB54218.1"/>
    </source>
</evidence>
<feature type="repeat" description="TPR" evidence="3">
    <location>
        <begin position="308"/>
        <end position="341"/>
    </location>
</feature>
<dbReference type="Proteomes" id="UP000305675">
    <property type="component" value="Unassembled WGS sequence"/>
</dbReference>
<comment type="caution">
    <text evidence="4">The sequence shown here is derived from an EMBL/GenBank/DDBJ whole genome shotgun (WGS) entry which is preliminary data.</text>
</comment>
<evidence type="ECO:0000313" key="5">
    <source>
        <dbReference type="Proteomes" id="UP000305675"/>
    </source>
</evidence>
<dbReference type="AlphaFoldDB" id="A0A4U1BLP9"/>